<evidence type="ECO:0000256" key="5">
    <source>
        <dbReference type="ARBA" id="ARBA00022645"/>
    </source>
</evidence>
<evidence type="ECO:0000256" key="6">
    <source>
        <dbReference type="ARBA" id="ARBA00022670"/>
    </source>
</evidence>
<comment type="similarity">
    <text evidence="3">In the N-terminal section; belongs to the glycosyltransferase 51 family.</text>
</comment>
<feature type="compositionally biased region" description="Low complexity" evidence="17">
    <location>
        <begin position="15"/>
        <end position="27"/>
    </location>
</feature>
<evidence type="ECO:0000256" key="2">
    <source>
        <dbReference type="ARBA" id="ARBA00007090"/>
    </source>
</evidence>
<dbReference type="SUPFAM" id="SSF53955">
    <property type="entry name" value="Lysozyme-like"/>
    <property type="match status" value="1"/>
</dbReference>
<dbReference type="GO" id="GO:0008360">
    <property type="term" value="P:regulation of cell shape"/>
    <property type="evidence" value="ECO:0007669"/>
    <property type="project" value="UniProtKB-KW"/>
</dbReference>
<evidence type="ECO:0000256" key="7">
    <source>
        <dbReference type="ARBA" id="ARBA00022676"/>
    </source>
</evidence>
<dbReference type="HOGENOM" id="CLU_006354_2_5_9"/>
<feature type="domain" description="Fibronectin type-III" evidence="19">
    <location>
        <begin position="670"/>
        <end position="761"/>
    </location>
</feature>
<accession>A0A089MCM3</accession>
<keyword evidence="14" id="KW-0961">Cell wall biogenesis/degradation</keyword>
<dbReference type="Pfam" id="PF00912">
    <property type="entry name" value="Transgly"/>
    <property type="match status" value="1"/>
</dbReference>
<dbReference type="Gene3D" id="3.40.710.10">
    <property type="entry name" value="DD-peptidase/beta-lactamase superfamily"/>
    <property type="match status" value="1"/>
</dbReference>
<evidence type="ECO:0000313" key="21">
    <source>
        <dbReference type="Proteomes" id="UP000029500"/>
    </source>
</evidence>
<evidence type="ECO:0000256" key="4">
    <source>
        <dbReference type="ARBA" id="ARBA00022475"/>
    </source>
</evidence>
<keyword evidence="13" id="KW-0511">Multifunctional enzyme</keyword>
<keyword evidence="21" id="KW-1185">Reference proteome</keyword>
<dbReference type="GO" id="GO:0030288">
    <property type="term" value="C:outer membrane-bounded periplasmic space"/>
    <property type="evidence" value="ECO:0007669"/>
    <property type="project" value="TreeGrafter"/>
</dbReference>
<dbReference type="GO" id="GO:0009252">
    <property type="term" value="P:peptidoglycan biosynthetic process"/>
    <property type="evidence" value="ECO:0007669"/>
    <property type="project" value="UniProtKB-KW"/>
</dbReference>
<protein>
    <submittedName>
        <fullName evidence="20">Penicillin-binding protein</fullName>
    </submittedName>
</protein>
<keyword evidence="18" id="KW-0812">Transmembrane</keyword>
<evidence type="ECO:0000256" key="9">
    <source>
        <dbReference type="ARBA" id="ARBA00022801"/>
    </source>
</evidence>
<keyword evidence="9" id="KW-0378">Hydrolase</keyword>
<comment type="subcellular location">
    <subcellularLocation>
        <location evidence="1">Cell membrane</location>
    </subcellularLocation>
</comment>
<evidence type="ECO:0000256" key="11">
    <source>
        <dbReference type="ARBA" id="ARBA00022984"/>
    </source>
</evidence>
<keyword evidence="10" id="KW-0133">Cell shape</keyword>
<keyword evidence="5" id="KW-0121">Carboxypeptidase</keyword>
<keyword evidence="12 18" id="KW-0472">Membrane</keyword>
<comment type="similarity">
    <text evidence="2">In the C-terminal section; belongs to the transpeptidase family.</text>
</comment>
<feature type="region of interest" description="Disordered" evidence="17">
    <location>
        <begin position="1"/>
        <end position="38"/>
    </location>
</feature>
<dbReference type="EMBL" id="CP009287">
    <property type="protein sequence ID" value="AIQ69238.1"/>
    <property type="molecule type" value="Genomic_DNA"/>
</dbReference>
<feature type="compositionally biased region" description="Low complexity" evidence="17">
    <location>
        <begin position="788"/>
        <end position="798"/>
    </location>
</feature>
<dbReference type="PROSITE" id="PS50853">
    <property type="entry name" value="FN3"/>
    <property type="match status" value="1"/>
</dbReference>
<dbReference type="KEGG" id="pgm:PGRAT_17600"/>
<dbReference type="InterPro" id="IPR012338">
    <property type="entry name" value="Beta-lactam/transpept-like"/>
</dbReference>
<keyword evidence="6" id="KW-0645">Protease</keyword>
<keyword evidence="4" id="KW-1003">Cell membrane</keyword>
<feature type="compositionally biased region" description="Low complexity" evidence="17">
    <location>
        <begin position="659"/>
        <end position="668"/>
    </location>
</feature>
<dbReference type="GO" id="GO:0008658">
    <property type="term" value="F:penicillin binding"/>
    <property type="evidence" value="ECO:0007669"/>
    <property type="project" value="InterPro"/>
</dbReference>
<dbReference type="AlphaFoldDB" id="A0A089MCM3"/>
<gene>
    <name evidence="20" type="ORF">PGRAT_17600</name>
</gene>
<keyword evidence="18" id="KW-1133">Transmembrane helix</keyword>
<dbReference type="GO" id="GO:0008955">
    <property type="term" value="F:peptidoglycan glycosyltransferase activity"/>
    <property type="evidence" value="ECO:0007669"/>
    <property type="project" value="UniProtKB-EC"/>
</dbReference>
<comment type="catalytic activity">
    <reaction evidence="15">
        <text>Preferential cleavage: (Ac)2-L-Lys-D-Ala-|-D-Ala. Also transpeptidation of peptidyl-alanyl moieties that are N-acyl substituents of D-alanine.</text>
        <dbReference type="EC" id="3.4.16.4"/>
    </reaction>
</comment>
<feature type="compositionally biased region" description="Polar residues" evidence="17">
    <location>
        <begin position="751"/>
        <end position="767"/>
    </location>
</feature>
<dbReference type="GO" id="GO:0005886">
    <property type="term" value="C:plasma membrane"/>
    <property type="evidence" value="ECO:0007669"/>
    <property type="project" value="UniProtKB-SubCell"/>
</dbReference>
<dbReference type="PANTHER" id="PTHR32282">
    <property type="entry name" value="BINDING PROTEIN TRANSPEPTIDASE, PUTATIVE-RELATED"/>
    <property type="match status" value="1"/>
</dbReference>
<dbReference type="InterPro" id="IPR003961">
    <property type="entry name" value="FN3_dom"/>
</dbReference>
<evidence type="ECO:0000256" key="14">
    <source>
        <dbReference type="ARBA" id="ARBA00023316"/>
    </source>
</evidence>
<dbReference type="RefSeq" id="WP_025703342.1">
    <property type="nucleotide sequence ID" value="NZ_CP009287.1"/>
</dbReference>
<organism evidence="20 21">
    <name type="scientific">Paenibacillus graminis</name>
    <dbReference type="NCBI Taxonomy" id="189425"/>
    <lineage>
        <taxon>Bacteria</taxon>
        <taxon>Bacillati</taxon>
        <taxon>Bacillota</taxon>
        <taxon>Bacilli</taxon>
        <taxon>Bacillales</taxon>
        <taxon>Paenibacillaceae</taxon>
        <taxon>Paenibacillus</taxon>
    </lineage>
</organism>
<evidence type="ECO:0000256" key="16">
    <source>
        <dbReference type="ARBA" id="ARBA00049902"/>
    </source>
</evidence>
<evidence type="ECO:0000256" key="12">
    <source>
        <dbReference type="ARBA" id="ARBA00023136"/>
    </source>
</evidence>
<evidence type="ECO:0000256" key="15">
    <source>
        <dbReference type="ARBA" id="ARBA00034000"/>
    </source>
</evidence>
<dbReference type="InterPro" id="IPR050396">
    <property type="entry name" value="Glycosyltr_51/Transpeptidase"/>
</dbReference>
<dbReference type="NCBIfam" id="TIGR02074">
    <property type="entry name" value="PBP_1a_fam"/>
    <property type="match status" value="1"/>
</dbReference>
<feature type="region of interest" description="Disordered" evidence="17">
    <location>
        <begin position="648"/>
        <end position="668"/>
    </location>
</feature>
<dbReference type="CDD" id="cd00063">
    <property type="entry name" value="FN3"/>
    <property type="match status" value="1"/>
</dbReference>
<comment type="catalytic activity">
    <reaction evidence="16">
        <text>[GlcNAc-(1-&gt;4)-Mur2Ac(oyl-L-Ala-gamma-D-Glu-L-Lys-D-Ala-D-Ala)](n)-di-trans,octa-cis-undecaprenyl diphosphate + beta-D-GlcNAc-(1-&gt;4)-Mur2Ac(oyl-L-Ala-gamma-D-Glu-L-Lys-D-Ala-D-Ala)-di-trans,octa-cis-undecaprenyl diphosphate = [GlcNAc-(1-&gt;4)-Mur2Ac(oyl-L-Ala-gamma-D-Glu-L-Lys-D-Ala-D-Ala)](n+1)-di-trans,octa-cis-undecaprenyl diphosphate + di-trans,octa-cis-undecaprenyl diphosphate + H(+)</text>
        <dbReference type="Rhea" id="RHEA:23708"/>
        <dbReference type="Rhea" id="RHEA-COMP:9602"/>
        <dbReference type="Rhea" id="RHEA-COMP:9603"/>
        <dbReference type="ChEBI" id="CHEBI:15378"/>
        <dbReference type="ChEBI" id="CHEBI:58405"/>
        <dbReference type="ChEBI" id="CHEBI:60033"/>
        <dbReference type="ChEBI" id="CHEBI:78435"/>
        <dbReference type="EC" id="2.4.99.28"/>
    </reaction>
</comment>
<dbReference type="InterPro" id="IPR023346">
    <property type="entry name" value="Lysozyme-like_dom_sf"/>
</dbReference>
<feature type="transmembrane region" description="Helical" evidence="18">
    <location>
        <begin position="46"/>
        <end position="68"/>
    </location>
</feature>
<dbReference type="GO" id="GO:0009002">
    <property type="term" value="F:serine-type D-Ala-D-Ala carboxypeptidase activity"/>
    <property type="evidence" value="ECO:0007669"/>
    <property type="project" value="UniProtKB-EC"/>
</dbReference>
<dbReference type="Pfam" id="PF00905">
    <property type="entry name" value="Transpeptidase"/>
    <property type="match status" value="1"/>
</dbReference>
<dbReference type="InterPro" id="IPR001460">
    <property type="entry name" value="PCN-bd_Tpept"/>
</dbReference>
<reference evidence="20 21" key="1">
    <citation type="submission" date="2014-08" db="EMBL/GenBank/DDBJ databases">
        <title>Comparative genomics of the Paenibacillus odorifer group.</title>
        <authorList>
            <person name="den Bakker H.C."/>
            <person name="Tsai Y.-C."/>
            <person name="Martin N."/>
            <person name="Korlach J."/>
            <person name="Wiedmann M."/>
        </authorList>
    </citation>
    <scope>NUCLEOTIDE SEQUENCE [LARGE SCALE GENOMIC DNA]</scope>
    <source>
        <strain evidence="20 21">DSM 15220</strain>
    </source>
</reference>
<evidence type="ECO:0000256" key="8">
    <source>
        <dbReference type="ARBA" id="ARBA00022679"/>
    </source>
</evidence>
<name>A0A089MCM3_9BACL</name>
<dbReference type="Gene3D" id="2.60.40.10">
    <property type="entry name" value="Immunoglobulins"/>
    <property type="match status" value="1"/>
</dbReference>
<dbReference type="InterPro" id="IPR001264">
    <property type="entry name" value="Glyco_trans_51"/>
</dbReference>
<keyword evidence="7" id="KW-0328">Glycosyltransferase</keyword>
<dbReference type="PANTHER" id="PTHR32282:SF11">
    <property type="entry name" value="PENICILLIN-BINDING PROTEIN 1B"/>
    <property type="match status" value="1"/>
</dbReference>
<dbReference type="InterPro" id="IPR013783">
    <property type="entry name" value="Ig-like_fold"/>
</dbReference>
<dbReference type="OrthoDB" id="9766909at2"/>
<dbReference type="GO" id="GO:0006508">
    <property type="term" value="P:proteolysis"/>
    <property type="evidence" value="ECO:0007669"/>
    <property type="project" value="UniProtKB-KW"/>
</dbReference>
<dbReference type="InterPro" id="IPR036950">
    <property type="entry name" value="PBP_transglycosylase"/>
</dbReference>
<dbReference type="SUPFAM" id="SSF49265">
    <property type="entry name" value="Fibronectin type III"/>
    <property type="match status" value="1"/>
</dbReference>
<evidence type="ECO:0000256" key="13">
    <source>
        <dbReference type="ARBA" id="ARBA00023268"/>
    </source>
</evidence>
<dbReference type="STRING" id="189425.PGRAT_17600"/>
<proteinExistence type="inferred from homology"/>
<dbReference type="Gene3D" id="1.10.3810.10">
    <property type="entry name" value="Biosynthetic peptidoglycan transglycosylase-like"/>
    <property type="match status" value="1"/>
</dbReference>
<dbReference type="SUPFAM" id="SSF56601">
    <property type="entry name" value="beta-lactamase/transpeptidase-like"/>
    <property type="match status" value="1"/>
</dbReference>
<feature type="region of interest" description="Disordered" evidence="17">
    <location>
        <begin position="751"/>
        <end position="899"/>
    </location>
</feature>
<evidence type="ECO:0000256" key="17">
    <source>
        <dbReference type="SAM" id="MobiDB-lite"/>
    </source>
</evidence>
<evidence type="ECO:0000256" key="3">
    <source>
        <dbReference type="ARBA" id="ARBA00007739"/>
    </source>
</evidence>
<dbReference type="FunFam" id="1.10.3810.10:FF:000001">
    <property type="entry name" value="Penicillin-binding protein 1A"/>
    <property type="match status" value="1"/>
</dbReference>
<dbReference type="InterPro" id="IPR036116">
    <property type="entry name" value="FN3_sf"/>
</dbReference>
<evidence type="ECO:0000256" key="18">
    <source>
        <dbReference type="SAM" id="Phobius"/>
    </source>
</evidence>
<dbReference type="eggNOG" id="COG0744">
    <property type="taxonomic scope" value="Bacteria"/>
</dbReference>
<evidence type="ECO:0000256" key="1">
    <source>
        <dbReference type="ARBA" id="ARBA00004236"/>
    </source>
</evidence>
<sequence>MSRDDISRTNRNRNRGQSSSTSSNANPNPNPKGKSKKKKFLTKKRVLWTLFFTTALAIFCALGGYLFIMLNGEKLLDENIDKLTVNETTKIYDRNAKLIGELALEKSEPVEYDDIPKLLVNAFVATEDKRFFEHSGVDLWSIGRAAVKDIAARSMVEGGSTITQQLAKNIFLTRDKTFFRKATEVSIAVALENKFTKEEIITKYLNRINFGGTIYGIKAASIRYFGQSDLNKLKVWQMATLAAMPKGPSRYNPLRNPELSKERRGVVLQLMYEQGYITKEQMDEAKAVNYNYKPPESKQRYQAFIDYAVDEAEDKFGLTEDDLNIGGYKIYTTMDAHAQETVEKAFADSDNFEKSADDELVQGSMTIINQENGSIVALLGGRNYEKKGYSRVDGSRRSPGSSFKPLVAYAPALESGKFTNNSVLSNEKQCFGTYCPNNMHGYSKTISMTAALTKSENIPAVWLLNEIGVNTGFQFAKKLGIKLKDEDKNLSLALGGMSEGTNTLEMAQAYSAFANGGDLREAYSIKSITNSEGDTVYKANTKPERVMSENTAYQMTEMMQKVVEDGTGKKAKINRPVAGKTGTTQSGYDGISSNRDVWFVGYTPEWTAAVWMGYDKPSKKHLLKNSSPLAAAFWGKVMEEALEGVPAKSFPQPEGVSKPEPTATPEAAQPVSGLSAAYDASTMTVNLSWEPASAKGVEYRIYRRETSEAEFSPLLNTVSASVGDISAMPGLTYEYYVTAYYPALDAESEPSATVTVEVQDEQPTQEPEATIDPNLPTDGTGNGGNNGNGQNNGNPDGNNGNGSGNGNGGENGNPGNGNQGNGNQGNGSSGNGNPGGNGSSGGVPSESPEASPTPPPATIPPVDPAVTTGAGSGNTGTEGATDPGTDPSSGFVDEGNATQ</sequence>
<evidence type="ECO:0000313" key="20">
    <source>
        <dbReference type="EMBL" id="AIQ69238.1"/>
    </source>
</evidence>
<evidence type="ECO:0000256" key="10">
    <source>
        <dbReference type="ARBA" id="ARBA00022960"/>
    </source>
</evidence>
<keyword evidence="11" id="KW-0573">Peptidoglycan synthesis</keyword>
<feature type="compositionally biased region" description="Gly residues" evidence="17">
    <location>
        <begin position="799"/>
        <end position="841"/>
    </location>
</feature>
<evidence type="ECO:0000259" key="19">
    <source>
        <dbReference type="PROSITE" id="PS50853"/>
    </source>
</evidence>
<dbReference type="GO" id="GO:0071555">
    <property type="term" value="P:cell wall organization"/>
    <property type="evidence" value="ECO:0007669"/>
    <property type="project" value="UniProtKB-KW"/>
</dbReference>
<dbReference type="Proteomes" id="UP000029500">
    <property type="component" value="Chromosome"/>
</dbReference>
<keyword evidence="8" id="KW-0808">Transferase</keyword>
<feature type="compositionally biased region" description="Pro residues" evidence="17">
    <location>
        <begin position="851"/>
        <end position="863"/>
    </location>
</feature>